<comment type="caution">
    <text evidence="7">The sequence shown here is derived from an EMBL/GenBank/DDBJ whole genome shotgun (WGS) entry which is preliminary data.</text>
</comment>
<sequence length="307" mass="34652">MMHLSKPSIASDKKRQVKVLCSGDVNGNFKQLITRLSVVNQKAGPFDILFCVGEFFGPNNEENEKVISGEIDFPIPTYILGPCCPSTSAYYPEEIIEFSHSLTYLGKKGTLMTASGLCITCNTTERNAICVSCINICHRSHQVEFVRHDRFFCDCGAGTLEQQTCCLQNEMKDNDTVYDCTTYRKILIFQQSFVFFSIMNSNPEDLVFFDDDDDNPLFPIIEDEEEDNVVTPPMQYEAEISRGEPEVEVEAQEEPDPRGEAEEDTILYTNNFGGLRQWVTDWLIGTVQNEPNGQGTAQPPQNENEDI</sequence>
<accession>A0A8S9ZFF7</accession>
<feature type="region of interest" description="Disordered" evidence="5">
    <location>
        <begin position="240"/>
        <end position="263"/>
    </location>
</feature>
<dbReference type="EMBL" id="JABEBT010000114">
    <property type="protein sequence ID" value="KAF7631222.1"/>
    <property type="molecule type" value="Genomic_DNA"/>
</dbReference>
<dbReference type="GO" id="GO:0008270">
    <property type="term" value="F:zinc ion binding"/>
    <property type="evidence" value="ECO:0007669"/>
    <property type="project" value="UniProtKB-KW"/>
</dbReference>
<dbReference type="InterPro" id="IPR003126">
    <property type="entry name" value="Znf_UBR"/>
</dbReference>
<evidence type="ECO:0000256" key="4">
    <source>
        <dbReference type="ARBA" id="ARBA00022833"/>
    </source>
</evidence>
<dbReference type="OrthoDB" id="444325at2759"/>
<dbReference type="CDD" id="cd07380">
    <property type="entry name" value="MPP_CWF19_N"/>
    <property type="match status" value="1"/>
</dbReference>
<evidence type="ECO:0000313" key="7">
    <source>
        <dbReference type="EMBL" id="KAF7631222.1"/>
    </source>
</evidence>
<name>A0A8S9ZFF7_9BILA</name>
<dbReference type="PANTHER" id="PTHR22990">
    <property type="entry name" value="F-BOX ONLY PROTEIN"/>
    <property type="match status" value="1"/>
</dbReference>
<organism evidence="7 8">
    <name type="scientific">Meloidogyne graminicola</name>
    <dbReference type="NCBI Taxonomy" id="189291"/>
    <lineage>
        <taxon>Eukaryota</taxon>
        <taxon>Metazoa</taxon>
        <taxon>Ecdysozoa</taxon>
        <taxon>Nematoda</taxon>
        <taxon>Chromadorea</taxon>
        <taxon>Rhabditida</taxon>
        <taxon>Tylenchina</taxon>
        <taxon>Tylenchomorpha</taxon>
        <taxon>Tylenchoidea</taxon>
        <taxon>Meloidogynidae</taxon>
        <taxon>Meloidogyninae</taxon>
        <taxon>Meloidogyne</taxon>
    </lineage>
</organism>
<keyword evidence="8" id="KW-1185">Reference proteome</keyword>
<dbReference type="InterPro" id="IPR051550">
    <property type="entry name" value="SCF-Subunits/Alg-Epimerases"/>
</dbReference>
<evidence type="ECO:0000256" key="5">
    <source>
        <dbReference type="SAM" id="MobiDB-lite"/>
    </source>
</evidence>
<feature type="domain" description="UBR-type" evidence="6">
    <location>
        <begin position="103"/>
        <end position="169"/>
    </location>
</feature>
<keyword evidence="2" id="KW-0677">Repeat</keyword>
<feature type="region of interest" description="Disordered" evidence="5">
    <location>
        <begin position="286"/>
        <end position="307"/>
    </location>
</feature>
<dbReference type="Proteomes" id="UP000605970">
    <property type="component" value="Unassembled WGS sequence"/>
</dbReference>
<dbReference type="GO" id="GO:0006511">
    <property type="term" value="P:ubiquitin-dependent protein catabolic process"/>
    <property type="evidence" value="ECO:0007669"/>
    <property type="project" value="TreeGrafter"/>
</dbReference>
<evidence type="ECO:0000259" key="6">
    <source>
        <dbReference type="SMART" id="SM00396"/>
    </source>
</evidence>
<dbReference type="GO" id="GO:0042981">
    <property type="term" value="P:regulation of apoptotic process"/>
    <property type="evidence" value="ECO:0007669"/>
    <property type="project" value="TreeGrafter"/>
</dbReference>
<keyword evidence="3" id="KW-0863">Zinc-finger</keyword>
<keyword evidence="1" id="KW-0479">Metal-binding</keyword>
<evidence type="ECO:0000256" key="2">
    <source>
        <dbReference type="ARBA" id="ARBA00022737"/>
    </source>
</evidence>
<reference evidence="7" key="1">
    <citation type="journal article" date="2020" name="Ecol. Evol.">
        <title>Genome structure and content of the rice root-knot nematode (Meloidogyne graminicola).</title>
        <authorList>
            <person name="Phan N.T."/>
            <person name="Danchin E.G.J."/>
            <person name="Klopp C."/>
            <person name="Perfus-Barbeoch L."/>
            <person name="Kozlowski D.K."/>
            <person name="Koutsovoulos G.D."/>
            <person name="Lopez-Roques C."/>
            <person name="Bouchez O."/>
            <person name="Zahm M."/>
            <person name="Besnard G."/>
            <person name="Bellafiore S."/>
        </authorList>
    </citation>
    <scope>NUCLEOTIDE SEQUENCE</scope>
    <source>
        <strain evidence="7">VN-18</strain>
    </source>
</reference>
<dbReference type="SMART" id="SM00396">
    <property type="entry name" value="ZnF_UBR1"/>
    <property type="match status" value="1"/>
</dbReference>
<dbReference type="Pfam" id="PF02207">
    <property type="entry name" value="zf-UBR"/>
    <property type="match status" value="1"/>
</dbReference>
<gene>
    <name evidence="7" type="ORF">Mgra_00008550</name>
</gene>
<keyword evidence="4" id="KW-0862">Zinc</keyword>
<proteinExistence type="predicted"/>
<dbReference type="PANTHER" id="PTHR22990:SF20">
    <property type="entry name" value="F-BOX ONLY PROTEIN 11"/>
    <property type="match status" value="1"/>
</dbReference>
<evidence type="ECO:0000313" key="8">
    <source>
        <dbReference type="Proteomes" id="UP000605970"/>
    </source>
</evidence>
<dbReference type="AlphaFoldDB" id="A0A8S9ZFF7"/>
<protein>
    <recommendedName>
        <fullName evidence="6">UBR-type domain-containing protein</fullName>
    </recommendedName>
</protein>
<evidence type="ECO:0000256" key="1">
    <source>
        <dbReference type="ARBA" id="ARBA00022723"/>
    </source>
</evidence>
<evidence type="ECO:0000256" key="3">
    <source>
        <dbReference type="ARBA" id="ARBA00022771"/>
    </source>
</evidence>